<accession>A0A318K9U7</accession>
<dbReference type="Pfam" id="PF00248">
    <property type="entry name" value="Aldo_ket_red"/>
    <property type="match status" value="1"/>
</dbReference>
<feature type="domain" description="NADP-dependent oxidoreductase" evidence="2">
    <location>
        <begin position="17"/>
        <end position="312"/>
    </location>
</feature>
<dbReference type="AlphaFoldDB" id="A0A318K9U7"/>
<dbReference type="Gene3D" id="3.20.20.100">
    <property type="entry name" value="NADP-dependent oxidoreductase domain"/>
    <property type="match status" value="1"/>
</dbReference>
<dbReference type="InterPro" id="IPR036812">
    <property type="entry name" value="NAD(P)_OxRdtase_dom_sf"/>
</dbReference>
<dbReference type="OrthoDB" id="9768793at2"/>
<dbReference type="Proteomes" id="UP000247569">
    <property type="component" value="Unassembled WGS sequence"/>
</dbReference>
<dbReference type="GO" id="GO:0016491">
    <property type="term" value="F:oxidoreductase activity"/>
    <property type="evidence" value="ECO:0007669"/>
    <property type="project" value="UniProtKB-KW"/>
</dbReference>
<dbReference type="GO" id="GO:0005737">
    <property type="term" value="C:cytoplasm"/>
    <property type="evidence" value="ECO:0007669"/>
    <property type="project" value="TreeGrafter"/>
</dbReference>
<proteinExistence type="predicted"/>
<keyword evidence="1" id="KW-0560">Oxidoreductase</keyword>
<organism evidence="3 4">
    <name type="scientific">Nocardia tenerifensis</name>
    <dbReference type="NCBI Taxonomy" id="228006"/>
    <lineage>
        <taxon>Bacteria</taxon>
        <taxon>Bacillati</taxon>
        <taxon>Actinomycetota</taxon>
        <taxon>Actinomycetes</taxon>
        <taxon>Mycobacteriales</taxon>
        <taxon>Nocardiaceae</taxon>
        <taxon>Nocardia</taxon>
    </lineage>
</organism>
<dbReference type="EMBL" id="QJKF01000001">
    <property type="protein sequence ID" value="PXX70667.1"/>
    <property type="molecule type" value="Genomic_DNA"/>
</dbReference>
<reference evidence="3 4" key="1">
    <citation type="submission" date="2018-05" db="EMBL/GenBank/DDBJ databases">
        <title>Genomic Encyclopedia of Type Strains, Phase IV (KMG-IV): sequencing the most valuable type-strain genomes for metagenomic binning, comparative biology and taxonomic classification.</title>
        <authorList>
            <person name="Goeker M."/>
        </authorList>
    </citation>
    <scope>NUCLEOTIDE SEQUENCE [LARGE SCALE GENOMIC DNA]</scope>
    <source>
        <strain evidence="3 4">DSM 44704</strain>
    </source>
</reference>
<dbReference type="RefSeq" id="WP_040734799.1">
    <property type="nucleotide sequence ID" value="NZ_QJKF01000001.1"/>
</dbReference>
<evidence type="ECO:0000259" key="2">
    <source>
        <dbReference type="Pfam" id="PF00248"/>
    </source>
</evidence>
<sequence length="331" mass="36059">MTVSNTTLGADLRVPIMGFGAMALTPIYGEVDPDDALATLHHAVDRGIGFLDTANIYGGGANEELLARLLATRRREEVVVATKFGIDADPSSSRRARGDREYVRRCVEESLNRLGTDVIDLYYLHRVDLDTPIEETVAAMAELVAEGIVGAIGLSEVTAAELIRADAVHPIAAVQSEWSLWSRDVEREVVPTAARLGVGFVPYSPLGRGFLTGTLRFDDLGTNDFRRYLPRFQQTLFTANIEAVAVVRDIARELDATAAQVALAWLYHQGDQYGLPVVPIPGTRRVGRVEENLGALTLSLTEAHLARLDQVAERTHGARSADLTWVSAGRE</sequence>
<comment type="caution">
    <text evidence="3">The sequence shown here is derived from an EMBL/GenBank/DDBJ whole genome shotgun (WGS) entry which is preliminary data.</text>
</comment>
<dbReference type="PANTHER" id="PTHR43625:SF40">
    <property type="entry name" value="ALDO-KETO REDUCTASE YAKC [NADP(+)]"/>
    <property type="match status" value="1"/>
</dbReference>
<gene>
    <name evidence="3" type="ORF">DFR70_10186</name>
</gene>
<evidence type="ECO:0000313" key="3">
    <source>
        <dbReference type="EMBL" id="PXX70667.1"/>
    </source>
</evidence>
<keyword evidence="4" id="KW-1185">Reference proteome</keyword>
<dbReference type="InterPro" id="IPR023210">
    <property type="entry name" value="NADP_OxRdtase_dom"/>
</dbReference>
<evidence type="ECO:0000256" key="1">
    <source>
        <dbReference type="ARBA" id="ARBA00023002"/>
    </source>
</evidence>
<dbReference type="InterPro" id="IPR050791">
    <property type="entry name" value="Aldo-Keto_reductase"/>
</dbReference>
<dbReference type="SUPFAM" id="SSF51430">
    <property type="entry name" value="NAD(P)-linked oxidoreductase"/>
    <property type="match status" value="1"/>
</dbReference>
<protein>
    <submittedName>
        <fullName evidence="3">Aryl-alcohol dehydrogenase-like predicted oxidoreductase</fullName>
    </submittedName>
</protein>
<name>A0A318K9U7_9NOCA</name>
<dbReference type="PANTHER" id="PTHR43625">
    <property type="entry name" value="AFLATOXIN B1 ALDEHYDE REDUCTASE"/>
    <property type="match status" value="1"/>
</dbReference>
<dbReference type="InterPro" id="IPR020471">
    <property type="entry name" value="AKR"/>
</dbReference>
<dbReference type="PRINTS" id="PR00069">
    <property type="entry name" value="ALDKETRDTASE"/>
</dbReference>
<evidence type="ECO:0000313" key="4">
    <source>
        <dbReference type="Proteomes" id="UP000247569"/>
    </source>
</evidence>